<accession>A0A916NKY4</accession>
<name>A0A916NKY4_9BACL</name>
<dbReference type="EMBL" id="CAJVAS010000039">
    <property type="protein sequence ID" value="CAG7647668.1"/>
    <property type="molecule type" value="Genomic_DNA"/>
</dbReference>
<dbReference type="Proteomes" id="UP000693672">
    <property type="component" value="Unassembled WGS sequence"/>
</dbReference>
<reference evidence="1" key="1">
    <citation type="submission" date="2021-06" db="EMBL/GenBank/DDBJ databases">
        <authorList>
            <person name="Criscuolo A."/>
        </authorList>
    </citation>
    <scope>NUCLEOTIDE SEQUENCE</scope>
    <source>
        <strain evidence="1">CIP111600</strain>
    </source>
</reference>
<evidence type="ECO:0000313" key="2">
    <source>
        <dbReference type="Proteomes" id="UP000693672"/>
    </source>
</evidence>
<gene>
    <name evidence="1" type="ORF">PAESOLCIP111_05426</name>
</gene>
<keyword evidence="2" id="KW-1185">Reference proteome</keyword>
<protein>
    <submittedName>
        <fullName evidence="1">Uncharacterized protein</fullName>
    </submittedName>
</protein>
<dbReference type="AlphaFoldDB" id="A0A916NKY4"/>
<sequence>MPNEIRSYRIAEFIYKNYRPFGNINNYQIWISNDSQYRFMLDNEKENQKKIQYKNNNQFVTNNLTFTNNDQALILTTNGKDPHISSFLNLDDIIINEGRNYFLKLKYNSNISGNVQVFFSIDDKQFNEEDSIYVPIIKSTNLNDLYIPLPKLEGHKISNIRIDPPDGSKIEINDISLVAKNNSVIPIKSVSQQFDLKKLPFIWANYDDNQAALKSKDLFRLLIDQQELTPNQVLSLAITPIDDKETGNYLYLRLQSSKDAQVKIIYGEGSEISFDVQASSNYQDYIVRISSQWEWMEKQIQTINIISNQNIKIEKLTIKKGD</sequence>
<proteinExistence type="predicted"/>
<organism evidence="1 2">
    <name type="scientific">Paenibacillus solanacearum</name>
    <dbReference type="NCBI Taxonomy" id="2048548"/>
    <lineage>
        <taxon>Bacteria</taxon>
        <taxon>Bacillati</taxon>
        <taxon>Bacillota</taxon>
        <taxon>Bacilli</taxon>
        <taxon>Bacillales</taxon>
        <taxon>Paenibacillaceae</taxon>
        <taxon>Paenibacillus</taxon>
    </lineage>
</organism>
<comment type="caution">
    <text evidence="1">The sequence shown here is derived from an EMBL/GenBank/DDBJ whole genome shotgun (WGS) entry which is preliminary data.</text>
</comment>
<evidence type="ECO:0000313" key="1">
    <source>
        <dbReference type="EMBL" id="CAG7647668.1"/>
    </source>
</evidence>